<sequence length="71" mass="7412">MTPIPAGAARTPRSGPDALRWTCQSWQACPVHTSSPAGPPNPACPECLPTSSTPERTVRASSPIARGCQSR</sequence>
<protein>
    <submittedName>
        <fullName evidence="2">Queuine tRNA-ribosyltransferase</fullName>
    </submittedName>
</protein>
<dbReference type="GO" id="GO:0016740">
    <property type="term" value="F:transferase activity"/>
    <property type="evidence" value="ECO:0007669"/>
    <property type="project" value="UniProtKB-KW"/>
</dbReference>
<accession>A0A0F7L3E4</accession>
<proteinExistence type="predicted"/>
<evidence type="ECO:0000256" key="1">
    <source>
        <dbReference type="SAM" id="MobiDB-lite"/>
    </source>
</evidence>
<organism evidence="2">
    <name type="scientific">uncultured marine virus</name>
    <dbReference type="NCBI Taxonomy" id="186617"/>
    <lineage>
        <taxon>Viruses</taxon>
        <taxon>environmental samples</taxon>
    </lineage>
</organism>
<feature type="region of interest" description="Disordered" evidence="1">
    <location>
        <begin position="32"/>
        <end position="71"/>
    </location>
</feature>
<evidence type="ECO:0000313" key="2">
    <source>
        <dbReference type="EMBL" id="AKH47084.1"/>
    </source>
</evidence>
<reference evidence="2" key="1">
    <citation type="journal article" date="2015" name="Front. Microbiol.">
        <title>Combining genomic sequencing methods to explore viral diversity and reveal potential virus-host interactions.</title>
        <authorList>
            <person name="Chow C.E."/>
            <person name="Winget D.M."/>
            <person name="White R.A.III."/>
            <person name="Hallam S.J."/>
            <person name="Suttle C.A."/>
        </authorList>
    </citation>
    <scope>NUCLEOTIDE SEQUENCE</scope>
    <source>
        <strain evidence="2">Anoxic2_5</strain>
    </source>
</reference>
<dbReference type="EMBL" id="KR029589">
    <property type="protein sequence ID" value="AKH47084.1"/>
    <property type="molecule type" value="Genomic_DNA"/>
</dbReference>
<keyword evidence="2" id="KW-0808">Transferase</keyword>
<name>A0A0F7L3E4_9VIRU</name>
<reference evidence="2" key="2">
    <citation type="submission" date="2015-03" db="EMBL/GenBank/DDBJ databases">
        <authorList>
            <person name="Chow C.-E.T."/>
            <person name="Winget D.M."/>
            <person name="White R.A.III."/>
            <person name="Hallam S.J."/>
            <person name="Suttle C.A."/>
        </authorList>
    </citation>
    <scope>NUCLEOTIDE SEQUENCE</scope>
    <source>
        <strain evidence="2">Anoxic2_5</strain>
    </source>
</reference>